<dbReference type="Proteomes" id="UP000314294">
    <property type="component" value="Unassembled WGS sequence"/>
</dbReference>
<name>A0A4Z2J632_9TELE</name>
<evidence type="ECO:0000256" key="1">
    <source>
        <dbReference type="SAM" id="Phobius"/>
    </source>
</evidence>
<keyword evidence="1" id="KW-0812">Transmembrane</keyword>
<keyword evidence="1" id="KW-1133">Transmembrane helix</keyword>
<organism evidence="2 3">
    <name type="scientific">Liparis tanakae</name>
    <name type="common">Tanaka's snailfish</name>
    <dbReference type="NCBI Taxonomy" id="230148"/>
    <lineage>
        <taxon>Eukaryota</taxon>
        <taxon>Metazoa</taxon>
        <taxon>Chordata</taxon>
        <taxon>Craniata</taxon>
        <taxon>Vertebrata</taxon>
        <taxon>Euteleostomi</taxon>
        <taxon>Actinopterygii</taxon>
        <taxon>Neopterygii</taxon>
        <taxon>Teleostei</taxon>
        <taxon>Neoteleostei</taxon>
        <taxon>Acanthomorphata</taxon>
        <taxon>Eupercaria</taxon>
        <taxon>Perciformes</taxon>
        <taxon>Cottioidei</taxon>
        <taxon>Cottales</taxon>
        <taxon>Liparidae</taxon>
        <taxon>Liparis</taxon>
    </lineage>
</organism>
<keyword evidence="3" id="KW-1185">Reference proteome</keyword>
<dbReference type="AlphaFoldDB" id="A0A4Z2J632"/>
<dbReference type="EMBL" id="SRLO01000020">
    <property type="protein sequence ID" value="TNN85620.1"/>
    <property type="molecule type" value="Genomic_DNA"/>
</dbReference>
<gene>
    <name evidence="2" type="ORF">EYF80_004253</name>
</gene>
<evidence type="ECO:0000313" key="3">
    <source>
        <dbReference type="Proteomes" id="UP000314294"/>
    </source>
</evidence>
<feature type="transmembrane region" description="Helical" evidence="1">
    <location>
        <begin position="103"/>
        <end position="119"/>
    </location>
</feature>
<comment type="caution">
    <text evidence="2">The sequence shown here is derived from an EMBL/GenBank/DDBJ whole genome shotgun (WGS) entry which is preliminary data.</text>
</comment>
<evidence type="ECO:0000313" key="2">
    <source>
        <dbReference type="EMBL" id="TNN85620.1"/>
    </source>
</evidence>
<accession>A0A4Z2J632</accession>
<reference evidence="2 3" key="1">
    <citation type="submission" date="2019-03" db="EMBL/GenBank/DDBJ databases">
        <title>First draft genome of Liparis tanakae, snailfish: a comprehensive survey of snailfish specific genes.</title>
        <authorList>
            <person name="Kim W."/>
            <person name="Song I."/>
            <person name="Jeong J.-H."/>
            <person name="Kim D."/>
            <person name="Kim S."/>
            <person name="Ryu S."/>
            <person name="Song J.Y."/>
            <person name="Lee S.K."/>
        </authorList>
    </citation>
    <scope>NUCLEOTIDE SEQUENCE [LARGE SCALE GENOMIC DNA]</scope>
    <source>
        <tissue evidence="2">Muscle</tissue>
    </source>
</reference>
<keyword evidence="1" id="KW-0472">Membrane</keyword>
<sequence>MVSSSSCCGVCRVACFHGILKRMASRSIHTRSGYRPLSTCATSQGFRRTRRGVTDIPAERTTPAGGMMSSQLDGPVRLSPGQLKFCCAISLTVAGKKLLKKRVLWVAMLSALLCLRLYVQRLCRKVQVFL</sequence>
<protein>
    <submittedName>
        <fullName evidence="2">Uncharacterized protein</fullName>
    </submittedName>
</protein>
<proteinExistence type="predicted"/>